<gene>
    <name evidence="2" type="ORF">VC83_08717</name>
</gene>
<evidence type="ECO:0000313" key="2">
    <source>
        <dbReference type="EMBL" id="OAF55090.1"/>
    </source>
</evidence>
<feature type="compositionally biased region" description="Basic residues" evidence="1">
    <location>
        <begin position="126"/>
        <end position="138"/>
    </location>
</feature>
<evidence type="ECO:0000256" key="1">
    <source>
        <dbReference type="SAM" id="MobiDB-lite"/>
    </source>
</evidence>
<dbReference type="EMBL" id="KV441412">
    <property type="protein sequence ID" value="OAF55090.1"/>
    <property type="molecule type" value="Genomic_DNA"/>
</dbReference>
<dbReference type="Proteomes" id="UP000077154">
    <property type="component" value="Unassembled WGS sequence"/>
</dbReference>
<dbReference type="RefSeq" id="XP_024320392.1">
    <property type="nucleotide sequence ID" value="XM_024472262.1"/>
</dbReference>
<reference evidence="2" key="1">
    <citation type="submission" date="2016-03" db="EMBL/GenBank/DDBJ databases">
        <title>Updated assembly of Pseudogymnoascus destructans, the fungus causing white-nose syndrome of bats.</title>
        <authorList>
            <person name="Palmer J.M."/>
            <person name="Drees K.P."/>
            <person name="Foster J.T."/>
            <person name="Lindner D.L."/>
        </authorList>
    </citation>
    <scope>NUCLEOTIDE SEQUENCE [LARGE SCALE GENOMIC DNA]</scope>
    <source>
        <strain evidence="2">20631-21</strain>
    </source>
</reference>
<proteinExistence type="predicted"/>
<name>A0A177A0I5_9PEZI</name>
<dbReference type="GeneID" id="36291757"/>
<dbReference type="VEuPathDB" id="FungiDB:GMDG_04039"/>
<feature type="compositionally biased region" description="Acidic residues" evidence="1">
    <location>
        <begin position="68"/>
        <end position="77"/>
    </location>
</feature>
<feature type="compositionally biased region" description="Basic and acidic residues" evidence="1">
    <location>
        <begin position="92"/>
        <end position="102"/>
    </location>
</feature>
<accession>A0A177A0I5</accession>
<dbReference type="AlphaFoldDB" id="A0A177A0I5"/>
<organism evidence="2">
    <name type="scientific">Pseudogymnoascus destructans</name>
    <dbReference type="NCBI Taxonomy" id="655981"/>
    <lineage>
        <taxon>Eukaryota</taxon>
        <taxon>Fungi</taxon>
        <taxon>Dikarya</taxon>
        <taxon>Ascomycota</taxon>
        <taxon>Pezizomycotina</taxon>
        <taxon>Leotiomycetes</taxon>
        <taxon>Thelebolales</taxon>
        <taxon>Thelebolaceae</taxon>
        <taxon>Pseudogymnoascus</taxon>
    </lineage>
</organism>
<protein>
    <submittedName>
        <fullName evidence="2">Uncharacterized protein</fullName>
    </submittedName>
</protein>
<feature type="region of interest" description="Disordered" evidence="1">
    <location>
        <begin position="41"/>
        <end position="138"/>
    </location>
</feature>
<sequence>MLPGFTPKHLFSNTVRYQLLKKLQNNFVEAEKAGKPKTLDTANRGVIASGPFARLFQKDSEATKDAEMSSEESDGDDNASRAPKRINGPTTKEAHQAAKQARDSAVPTVKPKQPKKASPPRSASLHPRRRPSRSLRTHRVKMMMLVLVP</sequence>
<feature type="compositionally biased region" description="Basic and acidic residues" evidence="1">
    <location>
        <begin position="56"/>
        <end position="67"/>
    </location>
</feature>